<keyword evidence="5" id="KW-0949">S-adenosyl-L-methionine</keyword>
<dbReference type="CDD" id="cd02440">
    <property type="entry name" value="AdoMet_MTases"/>
    <property type="match status" value="1"/>
</dbReference>
<dbReference type="SUPFAM" id="SSF53335">
    <property type="entry name" value="S-adenosyl-L-methionine-dependent methyltransferases"/>
    <property type="match status" value="1"/>
</dbReference>
<dbReference type="AlphaFoldDB" id="T1BP97"/>
<keyword evidence="6" id="KW-0680">Restriction system</keyword>
<name>T1BP97_9ZZZZ</name>
<dbReference type="PRINTS" id="PR00508">
    <property type="entry name" value="S21N4MTFRASE"/>
</dbReference>
<gene>
    <name evidence="10" type="ORF">B1B_05026</name>
</gene>
<dbReference type="PROSITE" id="PS00093">
    <property type="entry name" value="N4_MTASE"/>
    <property type="match status" value="1"/>
</dbReference>
<dbReference type="GO" id="GO:0008170">
    <property type="term" value="F:N-methyltransferase activity"/>
    <property type="evidence" value="ECO:0007669"/>
    <property type="project" value="InterPro"/>
</dbReference>
<dbReference type="GO" id="GO:0003677">
    <property type="term" value="F:DNA binding"/>
    <property type="evidence" value="ECO:0007669"/>
    <property type="project" value="UniProtKB-KW"/>
</dbReference>
<sequence length="269" mass="29917">MAVIRPLPVTLLRGDARLLPGVADTSVDLVVTSPPYPMIPQWDEAFRRLGAFEYDGMHAALTEAWRACHRVLVPGGILAISIGDALRSTNGQFQLWPNHATVLANASAIGFRPLPYLLWKKPTNKPNAFLGSGFLPPNAYVTLDCEFILLFRKGALRRFSPGDPRRRSSRYTRPERDRWFSQIWSDVRGARQRAGMQRTGAFPPEIPRRLVRMFSVVGDTVLDPFTGTGTTLWTAAGLGRKAIGIEIDPEIHARSVGEGRRQGFEVVVE</sequence>
<evidence type="ECO:0000256" key="4">
    <source>
        <dbReference type="ARBA" id="ARBA00022679"/>
    </source>
</evidence>
<dbReference type="GO" id="GO:0032259">
    <property type="term" value="P:methylation"/>
    <property type="evidence" value="ECO:0007669"/>
    <property type="project" value="UniProtKB-KW"/>
</dbReference>
<comment type="similarity">
    <text evidence="1">Belongs to the N(4)/N(6)-methyltransferase family. N(4) subfamily.</text>
</comment>
<dbReference type="InterPro" id="IPR017985">
    <property type="entry name" value="MeTrfase_CN4_CS"/>
</dbReference>
<proteinExistence type="inferred from homology"/>
<evidence type="ECO:0000259" key="9">
    <source>
        <dbReference type="Pfam" id="PF01555"/>
    </source>
</evidence>
<evidence type="ECO:0000256" key="8">
    <source>
        <dbReference type="ARBA" id="ARBA00049120"/>
    </source>
</evidence>
<accession>T1BP97</accession>
<dbReference type="EC" id="2.1.1.113" evidence="2"/>
<comment type="catalytic activity">
    <reaction evidence="8">
        <text>a 2'-deoxycytidine in DNA + S-adenosyl-L-methionine = an N(4)-methyl-2'-deoxycytidine in DNA + S-adenosyl-L-homocysteine + H(+)</text>
        <dbReference type="Rhea" id="RHEA:16857"/>
        <dbReference type="Rhea" id="RHEA-COMP:11369"/>
        <dbReference type="Rhea" id="RHEA-COMP:13674"/>
        <dbReference type="ChEBI" id="CHEBI:15378"/>
        <dbReference type="ChEBI" id="CHEBI:57856"/>
        <dbReference type="ChEBI" id="CHEBI:59789"/>
        <dbReference type="ChEBI" id="CHEBI:85452"/>
        <dbReference type="ChEBI" id="CHEBI:137933"/>
        <dbReference type="EC" id="2.1.1.113"/>
    </reaction>
</comment>
<evidence type="ECO:0000256" key="5">
    <source>
        <dbReference type="ARBA" id="ARBA00022691"/>
    </source>
</evidence>
<comment type="caution">
    <text evidence="10">The sequence shown here is derived from an EMBL/GenBank/DDBJ whole genome shotgun (WGS) entry which is preliminary data.</text>
</comment>
<evidence type="ECO:0000256" key="1">
    <source>
        <dbReference type="ARBA" id="ARBA00010203"/>
    </source>
</evidence>
<protein>
    <recommendedName>
        <fullName evidence="2">site-specific DNA-methyltransferase (cytosine-N(4)-specific)</fullName>
        <ecNumber evidence="2">2.1.1.113</ecNumber>
    </recommendedName>
</protein>
<organism evidence="10">
    <name type="scientific">mine drainage metagenome</name>
    <dbReference type="NCBI Taxonomy" id="410659"/>
    <lineage>
        <taxon>unclassified sequences</taxon>
        <taxon>metagenomes</taxon>
        <taxon>ecological metagenomes</taxon>
    </lineage>
</organism>
<dbReference type="InterPro" id="IPR029063">
    <property type="entry name" value="SAM-dependent_MTases_sf"/>
</dbReference>
<reference evidence="10" key="1">
    <citation type="submission" date="2013-08" db="EMBL/GenBank/DDBJ databases">
        <authorList>
            <person name="Mendez C."/>
            <person name="Richter M."/>
            <person name="Ferrer M."/>
            <person name="Sanchez J."/>
        </authorList>
    </citation>
    <scope>NUCLEOTIDE SEQUENCE</scope>
</reference>
<feature type="domain" description="DNA methylase N-4/N-6" evidence="9">
    <location>
        <begin position="27"/>
        <end position="252"/>
    </location>
</feature>
<dbReference type="EMBL" id="AUZY01003151">
    <property type="protein sequence ID" value="EQD70408.1"/>
    <property type="molecule type" value="Genomic_DNA"/>
</dbReference>
<reference evidence="10" key="2">
    <citation type="journal article" date="2014" name="ISME J.">
        <title>Microbial stratification in low pH oxic and suboxic macroscopic growths along an acid mine drainage.</title>
        <authorList>
            <person name="Mendez-Garcia C."/>
            <person name="Mesa V."/>
            <person name="Sprenger R.R."/>
            <person name="Richter M."/>
            <person name="Diez M.S."/>
            <person name="Solano J."/>
            <person name="Bargiela R."/>
            <person name="Golyshina O.V."/>
            <person name="Manteca A."/>
            <person name="Ramos J.L."/>
            <person name="Gallego J.R."/>
            <person name="Llorente I."/>
            <person name="Martins Dos Santos V.A."/>
            <person name="Jensen O.N."/>
            <person name="Pelaez A.I."/>
            <person name="Sanchez J."/>
            <person name="Ferrer M."/>
        </authorList>
    </citation>
    <scope>NUCLEOTIDE SEQUENCE</scope>
</reference>
<keyword evidence="4" id="KW-0808">Transferase</keyword>
<keyword evidence="3 10" id="KW-0489">Methyltransferase</keyword>
<evidence type="ECO:0000313" key="10">
    <source>
        <dbReference type="EMBL" id="EQD70408.1"/>
    </source>
</evidence>
<evidence type="ECO:0000256" key="2">
    <source>
        <dbReference type="ARBA" id="ARBA00012185"/>
    </source>
</evidence>
<keyword evidence="7" id="KW-0238">DNA-binding</keyword>
<evidence type="ECO:0000256" key="7">
    <source>
        <dbReference type="ARBA" id="ARBA00023125"/>
    </source>
</evidence>
<dbReference type="PANTHER" id="PTHR13370:SF3">
    <property type="entry name" value="TRNA (GUANINE(10)-N2)-METHYLTRANSFERASE HOMOLOG"/>
    <property type="match status" value="1"/>
</dbReference>
<dbReference type="PANTHER" id="PTHR13370">
    <property type="entry name" value="RNA METHYLASE-RELATED"/>
    <property type="match status" value="1"/>
</dbReference>
<dbReference type="GO" id="GO:0015667">
    <property type="term" value="F:site-specific DNA-methyltransferase (cytosine-N4-specific) activity"/>
    <property type="evidence" value="ECO:0007669"/>
    <property type="project" value="UniProtKB-EC"/>
</dbReference>
<dbReference type="InterPro" id="IPR002941">
    <property type="entry name" value="DNA_methylase_N4/N6"/>
</dbReference>
<dbReference type="GO" id="GO:0009307">
    <property type="term" value="P:DNA restriction-modification system"/>
    <property type="evidence" value="ECO:0007669"/>
    <property type="project" value="UniProtKB-KW"/>
</dbReference>
<dbReference type="GO" id="GO:0005737">
    <property type="term" value="C:cytoplasm"/>
    <property type="evidence" value="ECO:0007669"/>
    <property type="project" value="TreeGrafter"/>
</dbReference>
<evidence type="ECO:0000256" key="6">
    <source>
        <dbReference type="ARBA" id="ARBA00022747"/>
    </source>
</evidence>
<dbReference type="InterPro" id="IPR001091">
    <property type="entry name" value="RM_Methyltransferase"/>
</dbReference>
<evidence type="ECO:0000256" key="3">
    <source>
        <dbReference type="ARBA" id="ARBA00022603"/>
    </source>
</evidence>
<dbReference type="Gene3D" id="3.40.50.150">
    <property type="entry name" value="Vaccinia Virus protein VP39"/>
    <property type="match status" value="1"/>
</dbReference>
<dbReference type="Pfam" id="PF01555">
    <property type="entry name" value="N6_N4_Mtase"/>
    <property type="match status" value="1"/>
</dbReference>